<feature type="region of interest" description="Disordered" evidence="1">
    <location>
        <begin position="78"/>
        <end position="116"/>
    </location>
</feature>
<accession>F2PI88</accession>
<evidence type="ECO:0000256" key="1">
    <source>
        <dbReference type="SAM" id="MobiDB-lite"/>
    </source>
</evidence>
<gene>
    <name evidence="3" type="ORF">TEQG_00696</name>
</gene>
<keyword evidence="2" id="KW-0732">Signal</keyword>
<feature type="signal peptide" evidence="2">
    <location>
        <begin position="1"/>
        <end position="18"/>
    </location>
</feature>
<dbReference type="HOGENOM" id="CLU_2098553_0_0_1"/>
<sequence length="116" mass="12460">MEGALALLFLYAPLCIFSHLPSSLLPPSTCSTRTLPEGNIPSYRPVIPTLRQKSSVDAVIVTASSTIGAFGGCNKVKVREEARRREPTRRRAKPDLATSTPSFETSLSTPSSARTA</sequence>
<evidence type="ECO:0000256" key="2">
    <source>
        <dbReference type="SAM" id="SignalP"/>
    </source>
</evidence>
<dbReference type="EMBL" id="DS995719">
    <property type="protein sequence ID" value="EGE01650.1"/>
    <property type="molecule type" value="Genomic_DNA"/>
</dbReference>
<evidence type="ECO:0008006" key="5">
    <source>
        <dbReference type="Google" id="ProtNLM"/>
    </source>
</evidence>
<keyword evidence="4" id="KW-1185">Reference proteome</keyword>
<feature type="chain" id="PRO_5003288151" description="Secreted protein" evidence="2">
    <location>
        <begin position="19"/>
        <end position="116"/>
    </location>
</feature>
<evidence type="ECO:0000313" key="3">
    <source>
        <dbReference type="EMBL" id="EGE01650.1"/>
    </source>
</evidence>
<protein>
    <recommendedName>
        <fullName evidence="5">Secreted protein</fullName>
    </recommendedName>
</protein>
<name>F2PI88_TRIEC</name>
<feature type="compositionally biased region" description="Polar residues" evidence="1">
    <location>
        <begin position="97"/>
        <end position="116"/>
    </location>
</feature>
<dbReference type="Proteomes" id="UP000009169">
    <property type="component" value="Unassembled WGS sequence"/>
</dbReference>
<organism evidence="3 4">
    <name type="scientific">Trichophyton equinum (strain ATCC MYA-4606 / CBS 127.97)</name>
    <name type="common">Horse ringworm fungus</name>
    <dbReference type="NCBI Taxonomy" id="559882"/>
    <lineage>
        <taxon>Eukaryota</taxon>
        <taxon>Fungi</taxon>
        <taxon>Dikarya</taxon>
        <taxon>Ascomycota</taxon>
        <taxon>Pezizomycotina</taxon>
        <taxon>Eurotiomycetes</taxon>
        <taxon>Eurotiomycetidae</taxon>
        <taxon>Onygenales</taxon>
        <taxon>Arthrodermataceae</taxon>
        <taxon>Trichophyton</taxon>
    </lineage>
</organism>
<dbReference type="VEuPathDB" id="FungiDB:TEQG_00696"/>
<proteinExistence type="predicted"/>
<dbReference type="AlphaFoldDB" id="F2PI88"/>
<evidence type="ECO:0000313" key="4">
    <source>
        <dbReference type="Proteomes" id="UP000009169"/>
    </source>
</evidence>
<reference evidence="4" key="1">
    <citation type="journal article" date="2012" name="MBio">
        <title>Comparative genome analysis of Trichophyton rubrum and related dermatophytes reveals candidate genes involved in infection.</title>
        <authorList>
            <person name="Martinez D.A."/>
            <person name="Oliver B.G."/>
            <person name="Graeser Y."/>
            <person name="Goldberg J.M."/>
            <person name="Li W."/>
            <person name="Martinez-Rossi N.M."/>
            <person name="Monod M."/>
            <person name="Shelest E."/>
            <person name="Barton R.C."/>
            <person name="Birch E."/>
            <person name="Brakhage A.A."/>
            <person name="Chen Z."/>
            <person name="Gurr S.J."/>
            <person name="Heiman D."/>
            <person name="Heitman J."/>
            <person name="Kosti I."/>
            <person name="Rossi A."/>
            <person name="Saif S."/>
            <person name="Samalova M."/>
            <person name="Saunders C.W."/>
            <person name="Shea T."/>
            <person name="Summerbell R.C."/>
            <person name="Xu J."/>
            <person name="Young S."/>
            <person name="Zeng Q."/>
            <person name="Birren B.W."/>
            <person name="Cuomo C.A."/>
            <person name="White T.C."/>
        </authorList>
    </citation>
    <scope>NUCLEOTIDE SEQUENCE [LARGE SCALE GENOMIC DNA]</scope>
    <source>
        <strain evidence="4">ATCC MYA-4606 / CBS 127.97</strain>
    </source>
</reference>